<evidence type="ECO:0000313" key="10">
    <source>
        <dbReference type="Proteomes" id="UP000003836"/>
    </source>
</evidence>
<dbReference type="AlphaFoldDB" id="F9T595"/>
<keyword evidence="6" id="KW-0238">DNA-binding</keyword>
<keyword evidence="4" id="KW-0963">Cytoplasm</keyword>
<sequence>MTKKQTVSINFELDPDVNTGLQNDGRKHGRSKRKEAQFVLKAWYLMPEQEREKWIQKVNLSPSD</sequence>
<dbReference type="GO" id="GO:0005737">
    <property type="term" value="C:cytoplasm"/>
    <property type="evidence" value="ECO:0007669"/>
    <property type="project" value="UniProtKB-SubCell"/>
</dbReference>
<dbReference type="EMBL" id="CP009358">
    <property type="protein sequence ID" value="AIW17448.1"/>
    <property type="molecule type" value="Genomic_DNA"/>
</dbReference>
<geneLocation type="plasmid" evidence="8 11">
    <name>p57</name>
</geneLocation>
<comment type="similarity">
    <text evidence="2">Belongs to the TraY family.</text>
</comment>
<dbReference type="InterPro" id="IPR008876">
    <property type="entry name" value="TraY"/>
</dbReference>
<evidence type="ECO:0000313" key="9">
    <source>
        <dbReference type="EMBL" id="EGU55292.1"/>
    </source>
</evidence>
<evidence type="ECO:0000313" key="8">
    <source>
        <dbReference type="EMBL" id="AIW17448.1"/>
    </source>
</evidence>
<keyword evidence="8" id="KW-0614">Plasmid</keyword>
<comment type="subcellular location">
    <subcellularLocation>
        <location evidence="1">Cytoplasm</location>
    </subcellularLocation>
</comment>
<reference evidence="8 11" key="3">
    <citation type="submission" date="2014-08" db="EMBL/GenBank/DDBJ databases">
        <title>First Complete Genome Sequence of the Shellfish Pathogen Vibrio tubiashii.</title>
        <authorList>
            <person name="Richards G.P."/>
            <person name="Needleman D.S."/>
            <person name="Watson M.A."/>
            <person name="Bono J.L."/>
        </authorList>
    </citation>
    <scope>NUCLEOTIDE SEQUENCE [LARGE SCALE GENOMIC DNA]</scope>
    <source>
        <strain evidence="8 11">ATCC 19109</strain>
        <plasmid evidence="8">p57</plasmid>
        <plasmid evidence="11">Plasmid p57</plasmid>
    </source>
</reference>
<dbReference type="Pfam" id="PF05509">
    <property type="entry name" value="TraY"/>
    <property type="match status" value="1"/>
</dbReference>
<keyword evidence="10" id="KW-1185">Reference proteome</keyword>
<dbReference type="Proteomes" id="UP000003836">
    <property type="component" value="Unassembled WGS sequence"/>
</dbReference>
<protein>
    <recommendedName>
        <fullName evidence="3">Relaxosome protein TraY</fullName>
    </recommendedName>
</protein>
<dbReference type="EMBL" id="AFWI01000146">
    <property type="protein sequence ID" value="EGU55292.1"/>
    <property type="molecule type" value="Genomic_DNA"/>
</dbReference>
<evidence type="ECO:0000256" key="1">
    <source>
        <dbReference type="ARBA" id="ARBA00004496"/>
    </source>
</evidence>
<dbReference type="KEGG" id="vtu:IX91_25665"/>
<reference evidence="9" key="1">
    <citation type="submission" date="2011-08" db="EMBL/GenBank/DDBJ databases">
        <authorList>
            <person name="Hoffman M."/>
            <person name="Strain E.A."/>
            <person name="Brown E."/>
            <person name="Allard M.W."/>
        </authorList>
    </citation>
    <scope>NUCLEOTIDE SEQUENCE</scope>
    <source>
        <strain evidence="9">ATCC 19109</strain>
    </source>
</reference>
<organism evidence="8 11">
    <name type="scientific">Vibrio tubiashii ATCC 19109</name>
    <dbReference type="NCBI Taxonomy" id="1051646"/>
    <lineage>
        <taxon>Bacteria</taxon>
        <taxon>Pseudomonadati</taxon>
        <taxon>Pseudomonadota</taxon>
        <taxon>Gammaproteobacteria</taxon>
        <taxon>Vibrionales</taxon>
        <taxon>Vibrionaceae</taxon>
        <taxon>Vibrio</taxon>
        <taxon>Vibrio oreintalis group</taxon>
    </lineage>
</organism>
<feature type="region of interest" description="Disordered" evidence="7">
    <location>
        <begin position="1"/>
        <end position="32"/>
    </location>
</feature>
<dbReference type="HOGENOM" id="CLU_2940590_0_0_6"/>
<evidence type="ECO:0000256" key="6">
    <source>
        <dbReference type="ARBA" id="ARBA00023125"/>
    </source>
</evidence>
<evidence type="ECO:0000256" key="5">
    <source>
        <dbReference type="ARBA" id="ARBA00022971"/>
    </source>
</evidence>
<gene>
    <name evidence="8" type="ORF">IX91_25665</name>
    <name evidence="9" type="ORF">VITU9109_21139</name>
</gene>
<evidence type="ECO:0000256" key="2">
    <source>
        <dbReference type="ARBA" id="ARBA00007183"/>
    </source>
</evidence>
<keyword evidence="5" id="KW-0184">Conjugation</keyword>
<reference evidence="9 10" key="2">
    <citation type="journal article" date="2012" name="Int. J. Syst. Evol. Microbiol.">
        <title>Vibrio caribbeanicus sp. nov., isolated from the marine sponge Scleritoderma cyanea.</title>
        <authorList>
            <person name="Hoffmann M."/>
            <person name="Monday S.R."/>
            <person name="Allard M.W."/>
            <person name="Strain E.A."/>
            <person name="Whittaker P."/>
            <person name="Naum M."/>
            <person name="McCarthy P.J."/>
            <person name="Lopez J.V."/>
            <person name="Fischer M."/>
            <person name="Brown E.W."/>
        </authorList>
    </citation>
    <scope>NUCLEOTIDE SEQUENCE [LARGE SCALE GENOMIC DNA]</scope>
    <source>
        <strain evidence="9 10">ATCC 19109</strain>
    </source>
</reference>
<dbReference type="RefSeq" id="WP_004744680.1">
    <property type="nucleotide sequence ID" value="NZ_AFWI01000146.1"/>
</dbReference>
<accession>F9T595</accession>
<evidence type="ECO:0000256" key="7">
    <source>
        <dbReference type="SAM" id="MobiDB-lite"/>
    </source>
</evidence>
<proteinExistence type="inferred from homology"/>
<dbReference type="PATRIC" id="fig|1051646.9.peg.5144"/>
<dbReference type="GO" id="GO:0003677">
    <property type="term" value="F:DNA binding"/>
    <property type="evidence" value="ECO:0007669"/>
    <property type="project" value="UniProtKB-KW"/>
</dbReference>
<name>F9T595_9VIBR</name>
<dbReference type="GeneID" id="23448115"/>
<dbReference type="Proteomes" id="UP000030071">
    <property type="component" value="Plasmid p57"/>
</dbReference>
<evidence type="ECO:0000256" key="3">
    <source>
        <dbReference type="ARBA" id="ARBA00020541"/>
    </source>
</evidence>
<evidence type="ECO:0000313" key="11">
    <source>
        <dbReference type="Proteomes" id="UP000030071"/>
    </source>
</evidence>
<evidence type="ECO:0000256" key="4">
    <source>
        <dbReference type="ARBA" id="ARBA00022490"/>
    </source>
</evidence>